<dbReference type="EMBL" id="JAYKXP010000330">
    <property type="protein sequence ID" value="KAK7015152.1"/>
    <property type="molecule type" value="Genomic_DNA"/>
</dbReference>
<evidence type="ECO:0000313" key="2">
    <source>
        <dbReference type="EMBL" id="KAK7015152.1"/>
    </source>
</evidence>
<name>A0AAW0AQ74_9AGAR</name>
<dbReference type="AlphaFoldDB" id="A0AAW0AQ74"/>
<evidence type="ECO:0000256" key="1">
    <source>
        <dbReference type="SAM" id="MobiDB-lite"/>
    </source>
</evidence>
<protein>
    <submittedName>
        <fullName evidence="2">Uncharacterized protein</fullName>
    </submittedName>
</protein>
<feature type="compositionally biased region" description="Polar residues" evidence="1">
    <location>
        <begin position="175"/>
        <end position="188"/>
    </location>
</feature>
<proteinExistence type="predicted"/>
<evidence type="ECO:0000313" key="3">
    <source>
        <dbReference type="Proteomes" id="UP001383192"/>
    </source>
</evidence>
<accession>A0AAW0AQ74</accession>
<organism evidence="2 3">
    <name type="scientific">Paramarasmius palmivorus</name>
    <dbReference type="NCBI Taxonomy" id="297713"/>
    <lineage>
        <taxon>Eukaryota</taxon>
        <taxon>Fungi</taxon>
        <taxon>Dikarya</taxon>
        <taxon>Basidiomycota</taxon>
        <taxon>Agaricomycotina</taxon>
        <taxon>Agaricomycetes</taxon>
        <taxon>Agaricomycetidae</taxon>
        <taxon>Agaricales</taxon>
        <taxon>Marasmiineae</taxon>
        <taxon>Marasmiaceae</taxon>
        <taxon>Paramarasmius</taxon>
    </lineage>
</organism>
<feature type="compositionally biased region" description="Acidic residues" evidence="1">
    <location>
        <begin position="191"/>
        <end position="210"/>
    </location>
</feature>
<sequence length="217" mass="24454">MPFQSRSFVIVFEDVMSPADVRFYEGLSLPEAPPLDQNYALSKIDKIPSVMFQHYKTLREVEQVVDSVLDTFTEAQFRSYYILQIATLATHRAGLSFQEGIQKLRRSGILRELLAPADSFNLEETFFVNYALTSAVENNIPIDYIARVYNFGTDFGIVYPLVRFGDWADDPANGVAQNVSENSATQNNTAQDDEDETDEGADGDEVYDADDEKHGHD</sequence>
<feature type="region of interest" description="Disordered" evidence="1">
    <location>
        <begin position="174"/>
        <end position="217"/>
    </location>
</feature>
<dbReference type="Proteomes" id="UP001383192">
    <property type="component" value="Unassembled WGS sequence"/>
</dbReference>
<gene>
    <name evidence="2" type="ORF">VNI00_019200</name>
</gene>
<comment type="caution">
    <text evidence="2">The sequence shown here is derived from an EMBL/GenBank/DDBJ whole genome shotgun (WGS) entry which is preliminary data.</text>
</comment>
<keyword evidence="3" id="KW-1185">Reference proteome</keyword>
<reference evidence="2 3" key="1">
    <citation type="submission" date="2024-01" db="EMBL/GenBank/DDBJ databases">
        <title>A draft genome for a cacao thread blight-causing isolate of Paramarasmius palmivorus.</title>
        <authorList>
            <person name="Baruah I.K."/>
            <person name="Bukari Y."/>
            <person name="Amoako-Attah I."/>
            <person name="Meinhardt L.W."/>
            <person name="Bailey B.A."/>
            <person name="Cohen S.P."/>
        </authorList>
    </citation>
    <scope>NUCLEOTIDE SEQUENCE [LARGE SCALE GENOMIC DNA]</scope>
    <source>
        <strain evidence="2 3">GH-12</strain>
    </source>
</reference>